<dbReference type="Pfam" id="PF04548">
    <property type="entry name" value="AIG1"/>
    <property type="match status" value="1"/>
</dbReference>
<evidence type="ECO:0000256" key="1">
    <source>
        <dbReference type="ARBA" id="ARBA00022741"/>
    </source>
</evidence>
<dbReference type="OrthoDB" id="8954335at2759"/>
<keyword evidence="1" id="KW-0547">Nucleotide-binding</keyword>
<dbReference type="AlphaFoldDB" id="A0A9W4WSZ2"/>
<evidence type="ECO:0000259" key="2">
    <source>
        <dbReference type="Pfam" id="PF04548"/>
    </source>
</evidence>
<feature type="domain" description="AIG1-type G" evidence="2">
    <location>
        <begin position="169"/>
        <end position="294"/>
    </location>
</feature>
<name>A0A9W4WSZ2_9GLOM</name>
<reference evidence="3" key="1">
    <citation type="submission" date="2022-08" db="EMBL/GenBank/DDBJ databases">
        <authorList>
            <person name="Kallberg Y."/>
            <person name="Tangrot J."/>
            <person name="Rosling A."/>
        </authorList>
    </citation>
    <scope>NUCLEOTIDE SEQUENCE</scope>
    <source>
        <strain evidence="3">Wild A</strain>
    </source>
</reference>
<proteinExistence type="predicted"/>
<dbReference type="EMBL" id="CAMKVN010003473">
    <property type="protein sequence ID" value="CAI2184813.1"/>
    <property type="molecule type" value="Genomic_DNA"/>
</dbReference>
<gene>
    <name evidence="3" type="ORF">FWILDA_LOCUS11763</name>
</gene>
<accession>A0A9W4WSZ2</accession>
<evidence type="ECO:0000313" key="3">
    <source>
        <dbReference type="EMBL" id="CAI2184813.1"/>
    </source>
</evidence>
<comment type="caution">
    <text evidence="3">The sequence shown here is derived from an EMBL/GenBank/DDBJ whole genome shotgun (WGS) entry which is preliminary data.</text>
</comment>
<sequence>MSKQIISVVLYGLFGQGKSSIANMFIQGEIRQNDNMFEINDGVVGASATINFSKNDDFMVYDTIGVGETVYGKVPHKEAVRDKKLFYYLSETLTKNFGEYPIIPIDFPCSEEDDDNDAAVQRLLSSKMRLKKGSSQTQIPGFMEETLLAEIYIILKLFVSRNLYLEKTSIILFGLPGHGKSSIANMLIQGDIYHEGNAFEINDSMQSVSATIKSKTNKEFIVYDTIGISETYFGNVPHKEAIQMTRDYFSKCEDSLNYVIYVKKKSRFSEEDHNMFKLFKEIFMGNEKNFLIIITESDQDW</sequence>
<evidence type="ECO:0000313" key="4">
    <source>
        <dbReference type="Proteomes" id="UP001153678"/>
    </source>
</evidence>
<dbReference type="InterPro" id="IPR027417">
    <property type="entry name" value="P-loop_NTPase"/>
</dbReference>
<feature type="non-terminal residue" evidence="3">
    <location>
        <position position="1"/>
    </location>
</feature>
<dbReference type="Proteomes" id="UP001153678">
    <property type="component" value="Unassembled WGS sequence"/>
</dbReference>
<dbReference type="GO" id="GO:0005525">
    <property type="term" value="F:GTP binding"/>
    <property type="evidence" value="ECO:0007669"/>
    <property type="project" value="InterPro"/>
</dbReference>
<protein>
    <submittedName>
        <fullName evidence="3">8919_t:CDS:1</fullName>
    </submittedName>
</protein>
<dbReference type="SUPFAM" id="SSF52540">
    <property type="entry name" value="P-loop containing nucleoside triphosphate hydrolases"/>
    <property type="match status" value="1"/>
</dbReference>
<dbReference type="InterPro" id="IPR006703">
    <property type="entry name" value="G_AIG1"/>
</dbReference>
<keyword evidence="4" id="KW-1185">Reference proteome</keyword>
<organism evidence="3 4">
    <name type="scientific">Funneliformis geosporum</name>
    <dbReference type="NCBI Taxonomy" id="1117311"/>
    <lineage>
        <taxon>Eukaryota</taxon>
        <taxon>Fungi</taxon>
        <taxon>Fungi incertae sedis</taxon>
        <taxon>Mucoromycota</taxon>
        <taxon>Glomeromycotina</taxon>
        <taxon>Glomeromycetes</taxon>
        <taxon>Glomerales</taxon>
        <taxon>Glomeraceae</taxon>
        <taxon>Funneliformis</taxon>
    </lineage>
</organism>
<dbReference type="Gene3D" id="3.40.50.300">
    <property type="entry name" value="P-loop containing nucleotide triphosphate hydrolases"/>
    <property type="match status" value="1"/>
</dbReference>